<dbReference type="EMBL" id="MU004231">
    <property type="protein sequence ID" value="KAF2673348.1"/>
    <property type="molecule type" value="Genomic_DNA"/>
</dbReference>
<reference evidence="2" key="1">
    <citation type="journal article" date="2020" name="Stud. Mycol.">
        <title>101 Dothideomycetes genomes: a test case for predicting lifestyles and emergence of pathogens.</title>
        <authorList>
            <person name="Haridas S."/>
            <person name="Albert R."/>
            <person name="Binder M."/>
            <person name="Bloem J."/>
            <person name="Labutti K."/>
            <person name="Salamov A."/>
            <person name="Andreopoulos B."/>
            <person name="Baker S."/>
            <person name="Barry K."/>
            <person name="Bills G."/>
            <person name="Bluhm B."/>
            <person name="Cannon C."/>
            <person name="Castanera R."/>
            <person name="Culley D."/>
            <person name="Daum C."/>
            <person name="Ezra D."/>
            <person name="Gonzalez J."/>
            <person name="Henrissat B."/>
            <person name="Kuo A."/>
            <person name="Liang C."/>
            <person name="Lipzen A."/>
            <person name="Lutzoni F."/>
            <person name="Magnuson J."/>
            <person name="Mondo S."/>
            <person name="Nolan M."/>
            <person name="Ohm R."/>
            <person name="Pangilinan J."/>
            <person name="Park H.-J."/>
            <person name="Ramirez L."/>
            <person name="Alfaro M."/>
            <person name="Sun H."/>
            <person name="Tritt A."/>
            <person name="Yoshinaga Y."/>
            <person name="Zwiers L.-H."/>
            <person name="Turgeon B."/>
            <person name="Goodwin S."/>
            <person name="Spatafora J."/>
            <person name="Crous P."/>
            <person name="Grigoriev I."/>
        </authorList>
    </citation>
    <scope>NUCLEOTIDE SEQUENCE</scope>
    <source>
        <strain evidence="2">CBS 115976</strain>
    </source>
</reference>
<feature type="chain" id="PRO_5025660524" evidence="1">
    <location>
        <begin position="20"/>
        <end position="117"/>
    </location>
</feature>
<keyword evidence="3" id="KW-1185">Reference proteome</keyword>
<name>A0A6A6UQI2_9PEZI</name>
<dbReference type="Proteomes" id="UP000799302">
    <property type="component" value="Unassembled WGS sequence"/>
</dbReference>
<evidence type="ECO:0000256" key="1">
    <source>
        <dbReference type="SAM" id="SignalP"/>
    </source>
</evidence>
<evidence type="ECO:0000313" key="2">
    <source>
        <dbReference type="EMBL" id="KAF2673348.1"/>
    </source>
</evidence>
<sequence length="117" mass="12520">MTFPKTSICLLVLSATTFASPLSTNTHSPLCQQPQNLWSSPSMTELTPGIINIDGATTTFKLATVTNGDMTMVPTITQGPSSYWLGNKDVRFGGEDGGAEERNVQCGFISWFVAIDG</sequence>
<organism evidence="2 3">
    <name type="scientific">Microthyrium microscopicum</name>
    <dbReference type="NCBI Taxonomy" id="703497"/>
    <lineage>
        <taxon>Eukaryota</taxon>
        <taxon>Fungi</taxon>
        <taxon>Dikarya</taxon>
        <taxon>Ascomycota</taxon>
        <taxon>Pezizomycotina</taxon>
        <taxon>Dothideomycetes</taxon>
        <taxon>Dothideomycetes incertae sedis</taxon>
        <taxon>Microthyriales</taxon>
        <taxon>Microthyriaceae</taxon>
        <taxon>Microthyrium</taxon>
    </lineage>
</organism>
<feature type="signal peptide" evidence="1">
    <location>
        <begin position="1"/>
        <end position="19"/>
    </location>
</feature>
<proteinExistence type="predicted"/>
<evidence type="ECO:0000313" key="3">
    <source>
        <dbReference type="Proteomes" id="UP000799302"/>
    </source>
</evidence>
<protein>
    <submittedName>
        <fullName evidence="2">Uncharacterized protein</fullName>
    </submittedName>
</protein>
<keyword evidence="1" id="KW-0732">Signal</keyword>
<dbReference type="AlphaFoldDB" id="A0A6A6UQI2"/>
<gene>
    <name evidence="2" type="ORF">BT63DRAFT_437071</name>
</gene>
<accession>A0A6A6UQI2</accession>